<dbReference type="InterPro" id="IPR023213">
    <property type="entry name" value="CAT-like_dom_sf"/>
</dbReference>
<dbReference type="Gene3D" id="3.30.559.10">
    <property type="entry name" value="Chloramphenicol acetyltransferase-like domain"/>
    <property type="match status" value="2"/>
</dbReference>
<dbReference type="PANTHER" id="PTHR31642:SF189">
    <property type="entry name" value="ACYLTRANSFERASE GLAUCE"/>
    <property type="match status" value="1"/>
</dbReference>
<sequence length="424" mass="47115">MGSLYLEPPVALLQDLKVTIHDSSLIFPSKETEKRSMFLSNIDQVLNFDVETVHFFPCHKDFPPPVVAQRLKNAIADILVPYDFFAGRVKINDKTGRLEIDCNAAGVGFVVASSEYTLDEVGDLVYPNPAFGQLVQKNKDFLKPGDQPICIVQFTSFKCGGSVIGFSMSHTAFDGPSVKAFFDNLAALAANKPLVVTPCNDRQLLAARSPPRVTFPHPEFLKLDIIPGKRPGPSGGAHSTARITSFNVVTAHIWRCKALCSLSNDRERASTILYAVDLRSRLNPPLPKSYAGNAVVMAYATAKCKELEEGTFSSVVEMVTEGARRISDEYARSVIDWGELYKGIPYGEVLVSSWWRLGFEEVEYPWGKPRYSCPVVYHKKDIVLLFPDIHNKNEGGTNDGVIVLVALPHKEMDKFQTLFHKFLI</sequence>
<protein>
    <submittedName>
        <fullName evidence="2">Transferase</fullName>
    </submittedName>
</protein>
<keyword evidence="3" id="KW-1185">Reference proteome</keyword>
<name>A0AAD7PZ62_QUISA</name>
<accession>A0AAD7PZ62</accession>
<proteinExistence type="inferred from homology"/>
<keyword evidence="2" id="KW-0808">Transferase</keyword>
<dbReference type="GO" id="GO:0016747">
    <property type="term" value="F:acyltransferase activity, transferring groups other than amino-acyl groups"/>
    <property type="evidence" value="ECO:0007669"/>
    <property type="project" value="TreeGrafter"/>
</dbReference>
<dbReference type="InterPro" id="IPR050317">
    <property type="entry name" value="Plant_Fungal_Acyltransferase"/>
</dbReference>
<reference evidence="2" key="1">
    <citation type="journal article" date="2023" name="Science">
        <title>Elucidation of the pathway for biosynthesis of saponin adjuvants from the soapbark tree.</title>
        <authorList>
            <person name="Reed J."/>
            <person name="Orme A."/>
            <person name="El-Demerdash A."/>
            <person name="Owen C."/>
            <person name="Martin L.B.B."/>
            <person name="Misra R.C."/>
            <person name="Kikuchi S."/>
            <person name="Rejzek M."/>
            <person name="Martin A.C."/>
            <person name="Harkess A."/>
            <person name="Leebens-Mack J."/>
            <person name="Louveau T."/>
            <person name="Stephenson M.J."/>
            <person name="Osbourn A."/>
        </authorList>
    </citation>
    <scope>NUCLEOTIDE SEQUENCE</scope>
    <source>
        <strain evidence="2">S10</strain>
    </source>
</reference>
<organism evidence="2 3">
    <name type="scientific">Quillaja saponaria</name>
    <name type="common">Soap bark tree</name>
    <dbReference type="NCBI Taxonomy" id="32244"/>
    <lineage>
        <taxon>Eukaryota</taxon>
        <taxon>Viridiplantae</taxon>
        <taxon>Streptophyta</taxon>
        <taxon>Embryophyta</taxon>
        <taxon>Tracheophyta</taxon>
        <taxon>Spermatophyta</taxon>
        <taxon>Magnoliopsida</taxon>
        <taxon>eudicotyledons</taxon>
        <taxon>Gunneridae</taxon>
        <taxon>Pentapetalae</taxon>
        <taxon>rosids</taxon>
        <taxon>fabids</taxon>
        <taxon>Fabales</taxon>
        <taxon>Quillajaceae</taxon>
        <taxon>Quillaja</taxon>
    </lineage>
</organism>
<evidence type="ECO:0000313" key="2">
    <source>
        <dbReference type="EMBL" id="KAJ7971821.1"/>
    </source>
</evidence>
<comment type="caution">
    <text evidence="2">The sequence shown here is derived from an EMBL/GenBank/DDBJ whole genome shotgun (WGS) entry which is preliminary data.</text>
</comment>
<dbReference type="Pfam" id="PF02458">
    <property type="entry name" value="Transferase"/>
    <property type="match status" value="2"/>
</dbReference>
<evidence type="ECO:0000256" key="1">
    <source>
        <dbReference type="ARBA" id="ARBA00009861"/>
    </source>
</evidence>
<dbReference type="KEGG" id="qsa:O6P43_009792"/>
<gene>
    <name evidence="2" type="ORF">O6P43_009792</name>
</gene>
<dbReference type="EMBL" id="JARAOO010000004">
    <property type="protein sequence ID" value="KAJ7971821.1"/>
    <property type="molecule type" value="Genomic_DNA"/>
</dbReference>
<comment type="similarity">
    <text evidence="1">Belongs to the plant acyltransferase family.</text>
</comment>
<evidence type="ECO:0000313" key="3">
    <source>
        <dbReference type="Proteomes" id="UP001163823"/>
    </source>
</evidence>
<dbReference type="AlphaFoldDB" id="A0AAD7PZ62"/>
<dbReference type="PANTHER" id="PTHR31642">
    <property type="entry name" value="TRICHOTHECENE 3-O-ACETYLTRANSFERASE"/>
    <property type="match status" value="1"/>
</dbReference>
<dbReference type="Proteomes" id="UP001163823">
    <property type="component" value="Chromosome 4"/>
</dbReference>